<comment type="caution">
    <text evidence="3">The sequence shown here is derived from an EMBL/GenBank/DDBJ whole genome shotgun (WGS) entry which is preliminary data.</text>
</comment>
<sequence length="569" mass="61809">MGMWTTVTGFLVSACLSNICIAQTCTQAGWFGNNCEFQCHCASNAECDQTTGVCNNGCDPQWFGPACQYAVAEFTINNTGGLESFWSSLPLFLDNDERKCFSGNLQYITVRLETPQPLTWIRVVSNTAYLTQFQIWQEEENCIPPITRCMNPRIAKVDDVTLDISCPTSNSIFRLLLMGPIVNGICSLYINGGRNVALKQTAELSSTFDGWVASNAVDGDPGVPDDDNSLKSTCSHTLGHADTSDSWEVTFSWAVEINRIQIYNRRNPGRVGCCEDRLVNFTLEALPSSVANSTYSYTDPGEVAQDIYTVIPSPQIGFAVNSVKIDTSRNDLSFLALCEVLVFGEVVCPSGKFGRQCERDCNCFDQTDACFVSTGGCPSGCAVGYTGEDCYTPISFEGCPPETYGPGCSQRCSDHCSGPPFSCTFGVCTFECDPGYRTLKCDVQCDPGTYGKDCLETCSEHCAGDSPKPCNHVNGTCDLGCEDDYYGPFCNNECPRGKYGSNCAKNCSVHCSGRYNTCDWTDGSCDQGCDPGYLSPLCTEGESSLPQRAGQQRLDSPIIVVDVVIISHS</sequence>
<dbReference type="InterPro" id="IPR042635">
    <property type="entry name" value="MEGF10/SREC1/2-like"/>
</dbReference>
<proteinExistence type="predicted"/>
<dbReference type="SUPFAM" id="SSF49785">
    <property type="entry name" value="Galactose-binding domain-like"/>
    <property type="match status" value="1"/>
</dbReference>
<evidence type="ECO:0000256" key="2">
    <source>
        <dbReference type="SAM" id="SignalP"/>
    </source>
</evidence>
<keyword evidence="4" id="KW-1185">Reference proteome</keyword>
<dbReference type="EMBL" id="BLXT01007646">
    <property type="protein sequence ID" value="GFO40883.1"/>
    <property type="molecule type" value="Genomic_DNA"/>
</dbReference>
<reference evidence="3 4" key="1">
    <citation type="journal article" date="2021" name="Elife">
        <title>Chloroplast acquisition without the gene transfer in kleptoplastic sea slugs, Plakobranchus ocellatus.</title>
        <authorList>
            <person name="Maeda T."/>
            <person name="Takahashi S."/>
            <person name="Yoshida T."/>
            <person name="Shimamura S."/>
            <person name="Takaki Y."/>
            <person name="Nagai Y."/>
            <person name="Toyoda A."/>
            <person name="Suzuki Y."/>
            <person name="Arimoto A."/>
            <person name="Ishii H."/>
            <person name="Satoh N."/>
            <person name="Nishiyama T."/>
            <person name="Hasebe M."/>
            <person name="Maruyama T."/>
            <person name="Minagawa J."/>
            <person name="Obokata J."/>
            <person name="Shigenobu S."/>
        </authorList>
    </citation>
    <scope>NUCLEOTIDE SEQUENCE [LARGE SCALE GENOMIC DNA]</scope>
</reference>
<evidence type="ECO:0000313" key="3">
    <source>
        <dbReference type="EMBL" id="GFO40883.1"/>
    </source>
</evidence>
<evidence type="ECO:0000313" key="4">
    <source>
        <dbReference type="Proteomes" id="UP000735302"/>
    </source>
</evidence>
<feature type="chain" id="PRO_5043921121" evidence="2">
    <location>
        <begin position="23"/>
        <end position="569"/>
    </location>
</feature>
<dbReference type="PANTHER" id="PTHR24043:SF8">
    <property type="entry name" value="EGF-LIKE DOMAIN-CONTAINING PROTEIN"/>
    <property type="match status" value="1"/>
</dbReference>
<keyword evidence="1" id="KW-0245">EGF-like domain</keyword>
<dbReference type="Pfam" id="PF22633">
    <property type="entry name" value="F5_F8_type_C_2"/>
    <property type="match status" value="1"/>
</dbReference>
<dbReference type="PANTHER" id="PTHR24043">
    <property type="entry name" value="SCAVENGER RECEPTOR CLASS F"/>
    <property type="match status" value="1"/>
</dbReference>
<gene>
    <name evidence="3" type="ORF">PoB_006738800</name>
</gene>
<dbReference type="AlphaFoldDB" id="A0AAV4D9Z8"/>
<name>A0AAV4D9Z8_9GAST</name>
<feature type="signal peptide" evidence="2">
    <location>
        <begin position="1"/>
        <end position="22"/>
    </location>
</feature>
<dbReference type="Gene3D" id="2.60.120.260">
    <property type="entry name" value="Galactose-binding domain-like"/>
    <property type="match status" value="1"/>
</dbReference>
<dbReference type="Proteomes" id="UP000735302">
    <property type="component" value="Unassembled WGS sequence"/>
</dbReference>
<dbReference type="Gene3D" id="2.170.300.10">
    <property type="entry name" value="Tie2 ligand-binding domain superfamily"/>
    <property type="match status" value="2"/>
</dbReference>
<evidence type="ECO:0000256" key="1">
    <source>
        <dbReference type="ARBA" id="ARBA00022536"/>
    </source>
</evidence>
<keyword evidence="2" id="KW-0732">Signal</keyword>
<organism evidence="3 4">
    <name type="scientific">Plakobranchus ocellatus</name>
    <dbReference type="NCBI Taxonomy" id="259542"/>
    <lineage>
        <taxon>Eukaryota</taxon>
        <taxon>Metazoa</taxon>
        <taxon>Spiralia</taxon>
        <taxon>Lophotrochozoa</taxon>
        <taxon>Mollusca</taxon>
        <taxon>Gastropoda</taxon>
        <taxon>Heterobranchia</taxon>
        <taxon>Euthyneura</taxon>
        <taxon>Panpulmonata</taxon>
        <taxon>Sacoglossa</taxon>
        <taxon>Placobranchoidea</taxon>
        <taxon>Plakobranchidae</taxon>
        <taxon>Plakobranchus</taxon>
    </lineage>
</organism>
<accession>A0AAV4D9Z8</accession>
<protein>
    <submittedName>
        <fullName evidence="3">Multiple epidermal growth factor-like domains 10</fullName>
    </submittedName>
</protein>
<dbReference type="GO" id="GO:0005044">
    <property type="term" value="F:scavenger receptor activity"/>
    <property type="evidence" value="ECO:0007669"/>
    <property type="project" value="InterPro"/>
</dbReference>
<dbReference type="InterPro" id="IPR008979">
    <property type="entry name" value="Galactose-bd-like_sf"/>
</dbReference>